<evidence type="ECO:0000256" key="3">
    <source>
        <dbReference type="ARBA" id="ARBA00022553"/>
    </source>
</evidence>
<evidence type="ECO:0000259" key="12">
    <source>
        <dbReference type="PROSITE" id="PS50112"/>
    </source>
</evidence>
<dbReference type="SMART" id="SM00091">
    <property type="entry name" value="PAS"/>
    <property type="match status" value="1"/>
</dbReference>
<dbReference type="SUPFAM" id="SSF55874">
    <property type="entry name" value="ATPase domain of HSP90 chaperone/DNA topoisomerase II/histidine kinase"/>
    <property type="match status" value="1"/>
</dbReference>
<dbReference type="GO" id="GO:0000155">
    <property type="term" value="F:phosphorelay sensor kinase activity"/>
    <property type="evidence" value="ECO:0007669"/>
    <property type="project" value="InterPro"/>
</dbReference>
<evidence type="ECO:0000256" key="8">
    <source>
        <dbReference type="ARBA" id="ARBA00023012"/>
    </source>
</evidence>
<evidence type="ECO:0000259" key="11">
    <source>
        <dbReference type="PROSITE" id="PS50109"/>
    </source>
</evidence>
<dbReference type="GO" id="GO:0046983">
    <property type="term" value="F:protein dimerization activity"/>
    <property type="evidence" value="ECO:0007669"/>
    <property type="project" value="InterPro"/>
</dbReference>
<dbReference type="NCBIfam" id="TIGR00229">
    <property type="entry name" value="sensory_box"/>
    <property type="match status" value="1"/>
</dbReference>
<dbReference type="Proteomes" id="UP001431776">
    <property type="component" value="Unassembled WGS sequence"/>
</dbReference>
<keyword evidence="3" id="KW-0597">Phosphoprotein</keyword>
<feature type="domain" description="PAS" evidence="12">
    <location>
        <begin position="69"/>
        <end position="139"/>
    </location>
</feature>
<evidence type="ECO:0000256" key="2">
    <source>
        <dbReference type="ARBA" id="ARBA00012438"/>
    </source>
</evidence>
<feature type="compositionally biased region" description="Basic and acidic residues" evidence="10">
    <location>
        <begin position="12"/>
        <end position="22"/>
    </location>
</feature>
<comment type="caution">
    <text evidence="13">The sequence shown here is derived from an EMBL/GenBank/DDBJ whole genome shotgun (WGS) entry which is preliminary data.</text>
</comment>
<keyword evidence="14" id="KW-1185">Reference proteome</keyword>
<dbReference type="SMART" id="SM00387">
    <property type="entry name" value="HATPase_c"/>
    <property type="match status" value="1"/>
</dbReference>
<reference evidence="13" key="1">
    <citation type="submission" date="2023-05" db="EMBL/GenBank/DDBJ databases">
        <title>Anaerotaeda fermentans gen. nov., sp. nov., a novel anaerobic planctomycete of the new family within the order Sedimentisphaerales isolated from Taman Peninsula, Russia.</title>
        <authorList>
            <person name="Khomyakova M.A."/>
            <person name="Merkel A.Y."/>
            <person name="Slobodkin A.I."/>
        </authorList>
    </citation>
    <scope>NUCLEOTIDE SEQUENCE</scope>
    <source>
        <strain evidence="13">M17dextr</strain>
    </source>
</reference>
<gene>
    <name evidence="13" type="ORF">QJ522_21140</name>
</gene>
<dbReference type="Pfam" id="PF00989">
    <property type="entry name" value="PAS"/>
    <property type="match status" value="1"/>
</dbReference>
<dbReference type="GO" id="GO:0016020">
    <property type="term" value="C:membrane"/>
    <property type="evidence" value="ECO:0007669"/>
    <property type="project" value="InterPro"/>
</dbReference>
<keyword evidence="9" id="KW-0175">Coiled coil</keyword>
<evidence type="ECO:0000256" key="9">
    <source>
        <dbReference type="SAM" id="Coils"/>
    </source>
</evidence>
<dbReference type="InterPro" id="IPR005467">
    <property type="entry name" value="His_kinase_dom"/>
</dbReference>
<dbReference type="Pfam" id="PF07730">
    <property type="entry name" value="HisKA_3"/>
    <property type="match status" value="1"/>
</dbReference>
<evidence type="ECO:0000313" key="13">
    <source>
        <dbReference type="EMBL" id="MDI6451581.1"/>
    </source>
</evidence>
<keyword evidence="8" id="KW-0902">Two-component regulatory system</keyword>
<dbReference type="PANTHER" id="PTHR24421">
    <property type="entry name" value="NITRATE/NITRITE SENSOR PROTEIN NARX-RELATED"/>
    <property type="match status" value="1"/>
</dbReference>
<dbReference type="Gene3D" id="1.20.5.1930">
    <property type="match status" value="1"/>
</dbReference>
<dbReference type="InterPro" id="IPR011712">
    <property type="entry name" value="Sig_transdc_His_kin_sub3_dim/P"/>
</dbReference>
<dbReference type="Gene3D" id="3.30.565.10">
    <property type="entry name" value="Histidine kinase-like ATPase, C-terminal domain"/>
    <property type="match status" value="1"/>
</dbReference>
<dbReference type="InterPro" id="IPR036890">
    <property type="entry name" value="HATPase_C_sf"/>
</dbReference>
<keyword evidence="6 13" id="KW-0418">Kinase</keyword>
<dbReference type="InterPro" id="IPR013767">
    <property type="entry name" value="PAS_fold"/>
</dbReference>
<evidence type="ECO:0000256" key="6">
    <source>
        <dbReference type="ARBA" id="ARBA00022777"/>
    </source>
</evidence>
<dbReference type="PANTHER" id="PTHR24421:SF10">
    <property type="entry name" value="NITRATE_NITRITE SENSOR PROTEIN NARQ"/>
    <property type="match status" value="1"/>
</dbReference>
<evidence type="ECO:0000256" key="5">
    <source>
        <dbReference type="ARBA" id="ARBA00022741"/>
    </source>
</evidence>
<dbReference type="InterPro" id="IPR003594">
    <property type="entry name" value="HATPase_dom"/>
</dbReference>
<comment type="catalytic activity">
    <reaction evidence="1">
        <text>ATP + protein L-histidine = ADP + protein N-phospho-L-histidine.</text>
        <dbReference type="EC" id="2.7.13.3"/>
    </reaction>
</comment>
<evidence type="ECO:0000256" key="10">
    <source>
        <dbReference type="SAM" id="MobiDB-lite"/>
    </source>
</evidence>
<dbReference type="CDD" id="cd00130">
    <property type="entry name" value="PAS"/>
    <property type="match status" value="1"/>
</dbReference>
<organism evidence="13 14">
    <name type="scientific">Anaerobaca lacustris</name>
    <dbReference type="NCBI Taxonomy" id="3044600"/>
    <lineage>
        <taxon>Bacteria</taxon>
        <taxon>Pseudomonadati</taxon>
        <taxon>Planctomycetota</taxon>
        <taxon>Phycisphaerae</taxon>
        <taxon>Sedimentisphaerales</taxon>
        <taxon>Anaerobacaceae</taxon>
        <taxon>Anaerobaca</taxon>
    </lineage>
</organism>
<dbReference type="InterPro" id="IPR050482">
    <property type="entry name" value="Sensor_HK_TwoCompSys"/>
</dbReference>
<protein>
    <recommendedName>
        <fullName evidence="2">histidine kinase</fullName>
        <ecNumber evidence="2">2.7.13.3</ecNumber>
    </recommendedName>
</protein>
<dbReference type="EC" id="2.7.13.3" evidence="2"/>
<dbReference type="InterPro" id="IPR000014">
    <property type="entry name" value="PAS"/>
</dbReference>
<dbReference type="SUPFAM" id="SSF55785">
    <property type="entry name" value="PYP-like sensor domain (PAS domain)"/>
    <property type="match status" value="1"/>
</dbReference>
<evidence type="ECO:0000313" key="14">
    <source>
        <dbReference type="Proteomes" id="UP001431776"/>
    </source>
</evidence>
<feature type="domain" description="Histidine kinase" evidence="11">
    <location>
        <begin position="365"/>
        <end position="457"/>
    </location>
</feature>
<dbReference type="EMBL" id="JASCXX010000041">
    <property type="protein sequence ID" value="MDI6451581.1"/>
    <property type="molecule type" value="Genomic_DNA"/>
</dbReference>
<keyword evidence="4" id="KW-0808">Transferase</keyword>
<dbReference type="PROSITE" id="PS50109">
    <property type="entry name" value="HIS_KIN"/>
    <property type="match status" value="1"/>
</dbReference>
<dbReference type="AlphaFoldDB" id="A0AAW6U0R5"/>
<dbReference type="RefSeq" id="WP_349246991.1">
    <property type="nucleotide sequence ID" value="NZ_JASCXX010000041.1"/>
</dbReference>
<feature type="region of interest" description="Disordered" evidence="10">
    <location>
        <begin position="1"/>
        <end position="37"/>
    </location>
</feature>
<sequence length="461" mass="51870">MPKKPNLSADADELRRRAEGQLKRQRRKTAPPRTDADTQRLVHELQVHQVELEMQNAELLEARDQMEAMLEKYTDLYDFAPVGYFSIDEQGVISEVNLTGAALLGVERSRLIGRRLQHFLSPTSRPVFLAFLEKIFAEPGKQVCEASLLNKSGTPSWVDFQATPAGSGSEQKWCRLAVSDITALKRAEEAQRRMEALDAANRELKREIVRRKAVEAALKKSERYANRLLAQALGLQKQLQHLSHRILRTQEDERKRISRELHDDIAQVLTAISFHLAVLRKEGASDGKDLQRKIVRTQRLVEKSVNIVHEFASQLRPPALDDLGLIPALHSYVNDFGKRMGLSVQLTGFTRGRTELLDSDKRTVLYRVVQEALINVAKHAKASEVTVSIRKLRGAICIEVHDDGKSFDVREMLSNRRRKALGLLGMRERVEMVGGCFAVKSSPGKGTTIRAEIPVGNGTKV</sequence>
<dbReference type="Gene3D" id="3.30.450.20">
    <property type="entry name" value="PAS domain"/>
    <property type="match status" value="1"/>
</dbReference>
<evidence type="ECO:0000256" key="1">
    <source>
        <dbReference type="ARBA" id="ARBA00000085"/>
    </source>
</evidence>
<dbReference type="CDD" id="cd16917">
    <property type="entry name" value="HATPase_UhpB-NarQ-NarX-like"/>
    <property type="match status" value="1"/>
</dbReference>
<proteinExistence type="predicted"/>
<dbReference type="PROSITE" id="PS50112">
    <property type="entry name" value="PAS"/>
    <property type="match status" value="1"/>
</dbReference>
<evidence type="ECO:0000256" key="7">
    <source>
        <dbReference type="ARBA" id="ARBA00022840"/>
    </source>
</evidence>
<name>A0AAW6U0R5_9BACT</name>
<feature type="coiled-coil region" evidence="9">
    <location>
        <begin position="187"/>
        <end position="217"/>
    </location>
</feature>
<dbReference type="InterPro" id="IPR035965">
    <property type="entry name" value="PAS-like_dom_sf"/>
</dbReference>
<keyword evidence="7" id="KW-0067">ATP-binding</keyword>
<evidence type="ECO:0000256" key="4">
    <source>
        <dbReference type="ARBA" id="ARBA00022679"/>
    </source>
</evidence>
<dbReference type="GO" id="GO:0005524">
    <property type="term" value="F:ATP binding"/>
    <property type="evidence" value="ECO:0007669"/>
    <property type="project" value="UniProtKB-KW"/>
</dbReference>
<dbReference type="Pfam" id="PF02518">
    <property type="entry name" value="HATPase_c"/>
    <property type="match status" value="1"/>
</dbReference>
<accession>A0AAW6U0R5</accession>
<keyword evidence="5" id="KW-0547">Nucleotide-binding</keyword>